<evidence type="ECO:0000256" key="1">
    <source>
        <dbReference type="ARBA" id="ARBA00004651"/>
    </source>
</evidence>
<dbReference type="InterPro" id="IPR050250">
    <property type="entry name" value="Macrolide_Exporter_MacB"/>
</dbReference>
<dbReference type="GO" id="GO:0005886">
    <property type="term" value="C:plasma membrane"/>
    <property type="evidence" value="ECO:0007669"/>
    <property type="project" value="UniProtKB-SubCell"/>
</dbReference>
<comment type="caution">
    <text evidence="9">The sequence shown here is derived from an EMBL/GenBank/DDBJ whole genome shotgun (WGS) entry which is preliminary data.</text>
</comment>
<dbReference type="Pfam" id="PF12704">
    <property type="entry name" value="MacB_PCD"/>
    <property type="match status" value="1"/>
</dbReference>
<reference evidence="9" key="1">
    <citation type="submission" date="2023-02" db="EMBL/GenBank/DDBJ databases">
        <title>Genome of Flavobacteriaceae gen. nov. sp. strain F89.</title>
        <authorList>
            <person name="Wang Y."/>
        </authorList>
    </citation>
    <scope>NUCLEOTIDE SEQUENCE</scope>
    <source>
        <strain evidence="9">F89</strain>
    </source>
</reference>
<feature type="transmembrane region" description="Helical" evidence="6">
    <location>
        <begin position="340"/>
        <end position="359"/>
    </location>
</feature>
<dbReference type="EMBL" id="JAIRBC010000003">
    <property type="protein sequence ID" value="MCG2459775.1"/>
    <property type="molecule type" value="Genomic_DNA"/>
</dbReference>
<dbReference type="AlphaFoldDB" id="A0AAE3ESN6"/>
<keyword evidence="2" id="KW-1003">Cell membrane</keyword>
<evidence type="ECO:0000256" key="4">
    <source>
        <dbReference type="ARBA" id="ARBA00022989"/>
    </source>
</evidence>
<feature type="transmembrane region" description="Helical" evidence="6">
    <location>
        <begin position="379"/>
        <end position="404"/>
    </location>
</feature>
<evidence type="ECO:0000313" key="10">
    <source>
        <dbReference type="Proteomes" id="UP001200642"/>
    </source>
</evidence>
<dbReference type="InterPro" id="IPR003838">
    <property type="entry name" value="ABC3_permease_C"/>
</dbReference>
<keyword evidence="5 6" id="KW-0472">Membrane</keyword>
<sequence length="814" mass="90158">MLKNYFITSLRNLWKDKLNTVINTIGLSLGIACCILILLFVQNELSYDKFHSKSDRIFRAWVLEKYNNGNEFFNTVTPYPLADALKVEIPEVEEVVQVSVLNWKVVNGAESNNERIHMVSPSFFKVFDFNILKGNSDSPLSNVQNLVITENIAFKYFGNAQAVGKTIRFDLDGETKTFDVTAVVENPPKNSSLQFDFLISDLNKNSIFGTDALENWFNVNAETYVLLRNETQASTIDSKLKAISDKYVGMPKEDGTFTIGLQALTDIHLNPDFPIGIAPVSNPKYSFILGAIALTILVIACINFIILSISRSVGRAKEVGLRKSIGASNIQIIQQFLSEAIIMVFIGLLVGLLLARLFLPTFNMLSNKELEMTFTPYLVAVSIGLIFIIGIVAGSYPAFVVSNFKSATILKGGNAGVNGKGHLRRVLVGIQFALSIGLIACTLIMREQLNYLRNKDLGFDRDQLISIQLQVPESRLTTTIQKGMEIAEIYKSKLAGHPEIVNVSAASHSFSAEGWTKIGYSDTNGKYREFNLNIVSPNYLQTMGMKVIRGRSFQEGNESDKLGALIVNEAFAKEFGINDLNGAIIPDSPFADHEIIGIVKDFNYSSLHGNIEPVVLTLNPSLFFTNGVDLNIYSDPTPKLFVRLGRNGIAAGIQILKKTWNEVAGDQTFNFQFVDDQINAMYKQEQNLGKIVGIAAIITILVGSLGLFALVSLNIKTRMKELSIRKILGATNGMQLFLVSKEYVVLVAIALVASIPITWYIMLKWLSGFSYRIDISPIFFIMAGLVSLAAAILSIGYHSLKAVRTQPIEYLRQE</sequence>
<feature type="transmembrane region" description="Helical" evidence="6">
    <location>
        <begin position="425"/>
        <end position="445"/>
    </location>
</feature>
<evidence type="ECO:0000256" key="5">
    <source>
        <dbReference type="ARBA" id="ARBA00023136"/>
    </source>
</evidence>
<organism evidence="9 10">
    <name type="scientific">Cerina litoralis</name>
    <dbReference type="NCBI Taxonomy" id="2874477"/>
    <lineage>
        <taxon>Bacteria</taxon>
        <taxon>Pseudomonadati</taxon>
        <taxon>Bacteroidota</taxon>
        <taxon>Flavobacteriia</taxon>
        <taxon>Flavobacteriales</taxon>
        <taxon>Flavobacteriaceae</taxon>
        <taxon>Cerina</taxon>
    </lineage>
</organism>
<dbReference type="InterPro" id="IPR025857">
    <property type="entry name" value="MacB_PCD"/>
</dbReference>
<keyword evidence="10" id="KW-1185">Reference proteome</keyword>
<evidence type="ECO:0000259" key="7">
    <source>
        <dbReference type="Pfam" id="PF02687"/>
    </source>
</evidence>
<dbReference type="GO" id="GO:0022857">
    <property type="term" value="F:transmembrane transporter activity"/>
    <property type="evidence" value="ECO:0007669"/>
    <property type="project" value="TreeGrafter"/>
</dbReference>
<name>A0AAE3ESN6_9FLAO</name>
<comment type="subcellular location">
    <subcellularLocation>
        <location evidence="1">Cell membrane</location>
        <topology evidence="1">Multi-pass membrane protein</topology>
    </subcellularLocation>
</comment>
<keyword evidence="4 6" id="KW-1133">Transmembrane helix</keyword>
<keyword evidence="3 6" id="KW-0812">Transmembrane</keyword>
<dbReference type="PANTHER" id="PTHR30572:SF18">
    <property type="entry name" value="ABC-TYPE MACROLIDE FAMILY EXPORT SYSTEM PERMEASE COMPONENT 2"/>
    <property type="match status" value="1"/>
</dbReference>
<feature type="transmembrane region" description="Helical" evidence="6">
    <location>
        <begin position="21"/>
        <end position="41"/>
    </location>
</feature>
<feature type="transmembrane region" description="Helical" evidence="6">
    <location>
        <begin position="743"/>
        <end position="763"/>
    </location>
</feature>
<evidence type="ECO:0000256" key="2">
    <source>
        <dbReference type="ARBA" id="ARBA00022475"/>
    </source>
</evidence>
<evidence type="ECO:0000313" key="9">
    <source>
        <dbReference type="EMBL" id="MCG2459775.1"/>
    </source>
</evidence>
<dbReference type="RefSeq" id="WP_317900919.1">
    <property type="nucleotide sequence ID" value="NZ_JAIRBC010000003.1"/>
</dbReference>
<feature type="transmembrane region" description="Helical" evidence="6">
    <location>
        <begin position="285"/>
        <end position="307"/>
    </location>
</feature>
<protein>
    <submittedName>
        <fullName evidence="9">ABC transporter permease</fullName>
    </submittedName>
</protein>
<feature type="domain" description="MacB-like periplasmic core" evidence="8">
    <location>
        <begin position="20"/>
        <end position="242"/>
    </location>
</feature>
<feature type="domain" description="ABC3 transporter permease C-terminal" evidence="7">
    <location>
        <begin position="291"/>
        <end position="403"/>
    </location>
</feature>
<feature type="domain" description="ABC3 transporter permease C-terminal" evidence="7">
    <location>
        <begin position="694"/>
        <end position="807"/>
    </location>
</feature>
<dbReference type="Proteomes" id="UP001200642">
    <property type="component" value="Unassembled WGS sequence"/>
</dbReference>
<feature type="transmembrane region" description="Helical" evidence="6">
    <location>
        <begin position="775"/>
        <end position="797"/>
    </location>
</feature>
<evidence type="ECO:0000259" key="8">
    <source>
        <dbReference type="Pfam" id="PF12704"/>
    </source>
</evidence>
<dbReference type="PANTHER" id="PTHR30572">
    <property type="entry name" value="MEMBRANE COMPONENT OF TRANSPORTER-RELATED"/>
    <property type="match status" value="1"/>
</dbReference>
<evidence type="ECO:0000256" key="3">
    <source>
        <dbReference type="ARBA" id="ARBA00022692"/>
    </source>
</evidence>
<dbReference type="Pfam" id="PF02687">
    <property type="entry name" value="FtsX"/>
    <property type="match status" value="2"/>
</dbReference>
<proteinExistence type="predicted"/>
<evidence type="ECO:0000256" key="6">
    <source>
        <dbReference type="SAM" id="Phobius"/>
    </source>
</evidence>
<accession>A0AAE3ESN6</accession>
<feature type="transmembrane region" description="Helical" evidence="6">
    <location>
        <begin position="691"/>
        <end position="715"/>
    </location>
</feature>
<gene>
    <name evidence="9" type="ORF">K8352_03360</name>
</gene>
<dbReference type="PROSITE" id="PS51257">
    <property type="entry name" value="PROKAR_LIPOPROTEIN"/>
    <property type="match status" value="1"/>
</dbReference>